<organism evidence="1 2">
    <name type="scientific">Microbulbifer celer</name>
    <dbReference type="NCBI Taxonomy" id="435905"/>
    <lineage>
        <taxon>Bacteria</taxon>
        <taxon>Pseudomonadati</taxon>
        <taxon>Pseudomonadota</taxon>
        <taxon>Gammaproteobacteria</taxon>
        <taxon>Cellvibrionales</taxon>
        <taxon>Microbulbiferaceae</taxon>
        <taxon>Microbulbifer</taxon>
    </lineage>
</organism>
<comment type="caution">
    <text evidence="1">The sequence shown here is derived from an EMBL/GenBank/DDBJ whole genome shotgun (WGS) entry which is preliminary data.</text>
</comment>
<gene>
    <name evidence="1" type="ORF">ACFQ2X_17340</name>
</gene>
<keyword evidence="2" id="KW-1185">Reference proteome</keyword>
<evidence type="ECO:0000313" key="1">
    <source>
        <dbReference type="EMBL" id="MFD1218368.1"/>
    </source>
</evidence>
<evidence type="ECO:0000313" key="2">
    <source>
        <dbReference type="Proteomes" id="UP001597264"/>
    </source>
</evidence>
<dbReference type="RefSeq" id="WP_230435121.1">
    <property type="nucleotide sequence ID" value="NZ_CP087715.1"/>
</dbReference>
<accession>A0ABW3UCD6</accession>
<dbReference type="Gene3D" id="1.25.40.10">
    <property type="entry name" value="Tetratricopeptide repeat domain"/>
    <property type="match status" value="1"/>
</dbReference>
<dbReference type="SUPFAM" id="SSF48452">
    <property type="entry name" value="TPR-like"/>
    <property type="match status" value="1"/>
</dbReference>
<name>A0ABW3UCD6_9GAMM</name>
<evidence type="ECO:0008006" key="3">
    <source>
        <dbReference type="Google" id="ProtNLM"/>
    </source>
</evidence>
<dbReference type="Proteomes" id="UP001597264">
    <property type="component" value="Unassembled WGS sequence"/>
</dbReference>
<protein>
    <recommendedName>
        <fullName evidence="3">Tetratricopeptide repeat protein</fullName>
    </recommendedName>
</protein>
<sequence>MEQWKAVMNAANRAYQEGQESEAEKLYQSACQLAIPLLGEWEDHEAAVAMLSVSNQNLADLYFRQSRYDEALVVYGGLLRQLTELSQQENDNSRLAHFAECALQKAGTELSQEVRRRELALPESNPDLDQIRALIS</sequence>
<dbReference type="InterPro" id="IPR011990">
    <property type="entry name" value="TPR-like_helical_dom_sf"/>
</dbReference>
<proteinExistence type="predicted"/>
<reference evidence="2" key="1">
    <citation type="journal article" date="2019" name="Int. J. Syst. Evol. Microbiol.">
        <title>The Global Catalogue of Microorganisms (GCM) 10K type strain sequencing project: providing services to taxonomists for standard genome sequencing and annotation.</title>
        <authorList>
            <consortium name="The Broad Institute Genomics Platform"/>
            <consortium name="The Broad Institute Genome Sequencing Center for Infectious Disease"/>
            <person name="Wu L."/>
            <person name="Ma J."/>
        </authorList>
    </citation>
    <scope>NUCLEOTIDE SEQUENCE [LARGE SCALE GENOMIC DNA]</scope>
    <source>
        <strain evidence="2">CCUG 54356</strain>
    </source>
</reference>
<dbReference type="EMBL" id="JBHTLR010000034">
    <property type="protein sequence ID" value="MFD1218368.1"/>
    <property type="molecule type" value="Genomic_DNA"/>
</dbReference>